<dbReference type="InterPro" id="IPR057710">
    <property type="entry name" value="DUF7950"/>
</dbReference>
<comment type="caution">
    <text evidence="1">The sequence shown here is derived from an EMBL/GenBank/DDBJ whole genome shotgun (WGS) entry which is preliminary data.</text>
</comment>
<dbReference type="GeneID" id="116215631"/>
<gene>
    <name evidence="1" type="ORF">CRG98_020344</name>
</gene>
<name>A0A2I0JSJ0_PUNGR</name>
<keyword evidence="2" id="KW-1185">Reference proteome</keyword>
<sequence>MDRGGQGGTGGAMDHAVVSRMMLKFRPIAPKPVSGETTSGTGTSESSELSNLSSGKVKLPKRKYVRSRKNNIKRSSSAKRTGKLSRQDKEDGSPDDEKEKEEEEEEENVNTLRLLPEMAEEEPKVDDQRLSLFSTVHVSDLEKPLSQADSTTNGRVTTEQSSHFGLDLPEHQPYDESSNIISLNYQLLFHPPEQPVMMQDSRVLVSKVMAVVETVTVDFHTTTDPRELGVTDTEIIENLGLDTSPGFVSDSSSKICWVNGAFRRMVMAMGGQSWPPLPPVESAAVLVVKERLPDWCRAFSGWVRVKLQRAGRPHRGTVDEESSEKSYCNWQQVVPCDVWRMECGGFAWRLDLKAALTLGRLT</sequence>
<organism evidence="1 2">
    <name type="scientific">Punica granatum</name>
    <name type="common">Pomegranate</name>
    <dbReference type="NCBI Taxonomy" id="22663"/>
    <lineage>
        <taxon>Eukaryota</taxon>
        <taxon>Viridiplantae</taxon>
        <taxon>Streptophyta</taxon>
        <taxon>Embryophyta</taxon>
        <taxon>Tracheophyta</taxon>
        <taxon>Spermatophyta</taxon>
        <taxon>Magnoliopsida</taxon>
        <taxon>eudicotyledons</taxon>
        <taxon>Gunneridae</taxon>
        <taxon>Pentapetalae</taxon>
        <taxon>rosids</taxon>
        <taxon>malvids</taxon>
        <taxon>Myrtales</taxon>
        <taxon>Lythraceae</taxon>
        <taxon>Punica</taxon>
    </lineage>
</organism>
<dbReference type="Pfam" id="PF25821">
    <property type="entry name" value="DUF7950"/>
    <property type="match status" value="1"/>
</dbReference>
<reference evidence="1 2" key="1">
    <citation type="submission" date="2017-11" db="EMBL/GenBank/DDBJ databases">
        <title>De-novo sequencing of pomegranate (Punica granatum L.) genome.</title>
        <authorList>
            <person name="Akparov Z."/>
            <person name="Amiraslanov A."/>
            <person name="Hajiyeva S."/>
            <person name="Abbasov M."/>
            <person name="Kaur K."/>
            <person name="Hamwieh A."/>
            <person name="Solovyev V."/>
            <person name="Salamov A."/>
            <person name="Braich B."/>
            <person name="Kosarev P."/>
            <person name="Mahmoud A."/>
            <person name="Hajiyev E."/>
            <person name="Babayeva S."/>
            <person name="Izzatullayeva V."/>
            <person name="Mammadov A."/>
            <person name="Mammadov A."/>
            <person name="Sharifova S."/>
            <person name="Ojaghi J."/>
            <person name="Eynullazada K."/>
            <person name="Bayramov B."/>
            <person name="Abdulazimova A."/>
            <person name="Shahmuradov I."/>
        </authorList>
    </citation>
    <scope>NUCLEOTIDE SEQUENCE [LARGE SCALE GENOMIC DNA]</scope>
    <source>
        <strain evidence="2">cv. AG2017</strain>
        <tissue evidence="1">Leaf</tissue>
    </source>
</reference>
<dbReference type="AlphaFoldDB" id="A0A2I0JSJ0"/>
<dbReference type="PANTHER" id="PTHR33595">
    <property type="entry name" value="VON WILLEBRAND FACTOR A DOMAIN PROTEIN"/>
    <property type="match status" value="1"/>
</dbReference>
<proteinExistence type="predicted"/>
<dbReference type="STRING" id="22663.A0A2I0JSJ0"/>
<dbReference type="Proteomes" id="UP000233551">
    <property type="component" value="Unassembled WGS sequence"/>
</dbReference>
<protein>
    <submittedName>
        <fullName evidence="1">Uncharacterized protein</fullName>
    </submittedName>
</protein>
<evidence type="ECO:0000313" key="1">
    <source>
        <dbReference type="EMBL" id="PKI59264.1"/>
    </source>
</evidence>
<dbReference type="OrthoDB" id="1898295at2759"/>
<dbReference type="PANTHER" id="PTHR33595:SF4">
    <property type="entry name" value="EMB|CAB62340.1"/>
    <property type="match status" value="1"/>
</dbReference>
<evidence type="ECO:0000313" key="2">
    <source>
        <dbReference type="Proteomes" id="UP000233551"/>
    </source>
</evidence>
<dbReference type="EMBL" id="PGOL01001311">
    <property type="protein sequence ID" value="PKI59264.1"/>
    <property type="molecule type" value="Genomic_DNA"/>
</dbReference>
<accession>A0A2I0JSJ0</accession>